<reference evidence="1" key="2">
    <citation type="submission" date="2020-09" db="EMBL/GenBank/DDBJ databases">
        <authorList>
            <person name="Sun Q."/>
            <person name="Ohkuma M."/>
        </authorList>
    </citation>
    <scope>NUCLEOTIDE SEQUENCE</scope>
    <source>
        <strain evidence="1">JCM 3091</strain>
    </source>
</reference>
<protein>
    <submittedName>
        <fullName evidence="1">Uncharacterized protein</fullName>
    </submittedName>
</protein>
<evidence type="ECO:0000313" key="1">
    <source>
        <dbReference type="EMBL" id="GGK32470.1"/>
    </source>
</evidence>
<sequence length="46" mass="4913">MLRGKILGYLITAAVLFVVLKNPTGAADNIRNLAEAVGRFLSALIK</sequence>
<keyword evidence="2" id="KW-1185">Reference proteome</keyword>
<dbReference type="Proteomes" id="UP000662200">
    <property type="component" value="Unassembled WGS sequence"/>
</dbReference>
<gene>
    <name evidence="1" type="ORF">GCM10010124_26560</name>
</gene>
<comment type="caution">
    <text evidence="1">The sequence shown here is derived from an EMBL/GenBank/DDBJ whole genome shotgun (WGS) entry which is preliminary data.</text>
</comment>
<evidence type="ECO:0000313" key="2">
    <source>
        <dbReference type="Proteomes" id="UP000662200"/>
    </source>
</evidence>
<accession>A0A8J3FKB2</accession>
<name>A0A8J3FKB2_9ACTN</name>
<dbReference type="RefSeq" id="WP_189114602.1">
    <property type="nucleotide sequence ID" value="NZ_BMQC01000008.1"/>
</dbReference>
<proteinExistence type="predicted"/>
<organism evidence="1 2">
    <name type="scientific">Pilimelia terevasa</name>
    <dbReference type="NCBI Taxonomy" id="53372"/>
    <lineage>
        <taxon>Bacteria</taxon>
        <taxon>Bacillati</taxon>
        <taxon>Actinomycetota</taxon>
        <taxon>Actinomycetes</taxon>
        <taxon>Micromonosporales</taxon>
        <taxon>Micromonosporaceae</taxon>
        <taxon>Pilimelia</taxon>
    </lineage>
</organism>
<dbReference type="AlphaFoldDB" id="A0A8J3FKB2"/>
<reference evidence="1" key="1">
    <citation type="journal article" date="2014" name="Int. J. Syst. Evol. Microbiol.">
        <title>Complete genome sequence of Corynebacterium casei LMG S-19264T (=DSM 44701T), isolated from a smear-ripened cheese.</title>
        <authorList>
            <consortium name="US DOE Joint Genome Institute (JGI-PGF)"/>
            <person name="Walter F."/>
            <person name="Albersmeier A."/>
            <person name="Kalinowski J."/>
            <person name="Ruckert C."/>
        </authorList>
    </citation>
    <scope>NUCLEOTIDE SEQUENCE</scope>
    <source>
        <strain evidence="1">JCM 3091</strain>
    </source>
</reference>
<dbReference type="EMBL" id="BMQC01000008">
    <property type="protein sequence ID" value="GGK32470.1"/>
    <property type="molecule type" value="Genomic_DNA"/>
</dbReference>